<gene>
    <name evidence="2" type="ORF">OPR82_14660</name>
</gene>
<name>A0ABT3QQU6_9HYPH</name>
<dbReference type="RefSeq" id="WP_265985634.1">
    <property type="nucleotide sequence ID" value="NZ_JAPHAV010000007.1"/>
</dbReference>
<evidence type="ECO:0000256" key="1">
    <source>
        <dbReference type="SAM" id="Phobius"/>
    </source>
</evidence>
<proteinExistence type="predicted"/>
<protein>
    <submittedName>
        <fullName evidence="2">Uncharacterized protein</fullName>
    </submittedName>
</protein>
<comment type="caution">
    <text evidence="2">The sequence shown here is derived from an EMBL/GenBank/DDBJ whole genome shotgun (WGS) entry which is preliminary data.</text>
</comment>
<organism evidence="2 3">
    <name type="scientific">Ochrobactrum chromiisoli</name>
    <dbReference type="NCBI Taxonomy" id="2993941"/>
    <lineage>
        <taxon>Bacteria</taxon>
        <taxon>Pseudomonadati</taxon>
        <taxon>Pseudomonadota</taxon>
        <taxon>Alphaproteobacteria</taxon>
        <taxon>Hyphomicrobiales</taxon>
        <taxon>Brucellaceae</taxon>
        <taxon>Brucella/Ochrobactrum group</taxon>
        <taxon>Ochrobactrum</taxon>
    </lineage>
</organism>
<feature type="transmembrane region" description="Helical" evidence="1">
    <location>
        <begin position="37"/>
        <end position="56"/>
    </location>
</feature>
<accession>A0ABT3QQU6</accession>
<dbReference type="EMBL" id="JAPHAV010000007">
    <property type="protein sequence ID" value="MCX2697992.1"/>
    <property type="molecule type" value="Genomic_DNA"/>
</dbReference>
<evidence type="ECO:0000313" key="2">
    <source>
        <dbReference type="EMBL" id="MCX2697992.1"/>
    </source>
</evidence>
<sequence>MKSLILFITWIFGLACGLSLASWMMANERIGDAIVMLYTSSIFAVVAFIALVYLVLRHEWKNKNQR</sequence>
<reference evidence="2 3" key="1">
    <citation type="submission" date="2022-11" db="EMBL/GenBank/DDBJ databases">
        <title>Brucella sp. YY2X, whole genome shotgun sequencing project.</title>
        <authorList>
            <person name="Yang Y."/>
        </authorList>
    </citation>
    <scope>NUCLEOTIDE SEQUENCE [LARGE SCALE GENOMIC DNA]</scope>
    <source>
        <strain evidence="2 3">YY2X</strain>
    </source>
</reference>
<dbReference type="PROSITE" id="PS51257">
    <property type="entry name" value="PROKAR_LIPOPROTEIN"/>
    <property type="match status" value="1"/>
</dbReference>
<keyword evidence="1" id="KW-1133">Transmembrane helix</keyword>
<keyword evidence="3" id="KW-1185">Reference proteome</keyword>
<keyword evidence="1" id="KW-0812">Transmembrane</keyword>
<dbReference type="Proteomes" id="UP001301216">
    <property type="component" value="Unassembled WGS sequence"/>
</dbReference>
<evidence type="ECO:0000313" key="3">
    <source>
        <dbReference type="Proteomes" id="UP001301216"/>
    </source>
</evidence>
<keyword evidence="1" id="KW-0472">Membrane</keyword>